<evidence type="ECO:0008006" key="5">
    <source>
        <dbReference type="Google" id="ProtNLM"/>
    </source>
</evidence>
<reference evidence="3 4" key="1">
    <citation type="submission" date="2021-06" db="EMBL/GenBank/DDBJ databases">
        <authorList>
            <person name="Sun Q."/>
            <person name="Li D."/>
        </authorList>
    </citation>
    <scope>NUCLEOTIDE SEQUENCE [LARGE SCALE GENOMIC DNA]</scope>
    <source>
        <strain evidence="3 4">MSJ-4</strain>
    </source>
</reference>
<dbReference type="Pfam" id="PF19127">
    <property type="entry name" value="Choline_bind_3"/>
    <property type="match status" value="2"/>
</dbReference>
<evidence type="ECO:0000256" key="1">
    <source>
        <dbReference type="ARBA" id="ARBA00022737"/>
    </source>
</evidence>
<dbReference type="InterPro" id="IPR018337">
    <property type="entry name" value="Cell_wall/Cho-bd_repeat"/>
</dbReference>
<feature type="repeat" description="Cell wall-binding" evidence="2">
    <location>
        <begin position="42"/>
        <end position="61"/>
    </location>
</feature>
<evidence type="ECO:0000256" key="2">
    <source>
        <dbReference type="PROSITE-ProRule" id="PRU00591"/>
    </source>
</evidence>
<dbReference type="EMBL" id="JAHLQL010000009">
    <property type="protein sequence ID" value="MBU5593386.1"/>
    <property type="molecule type" value="Genomic_DNA"/>
</dbReference>
<keyword evidence="4" id="KW-1185">Reference proteome</keyword>
<proteinExistence type="predicted"/>
<feature type="repeat" description="Cell wall-binding" evidence="2">
    <location>
        <begin position="22"/>
        <end position="41"/>
    </location>
</feature>
<feature type="repeat" description="Cell wall-binding" evidence="2">
    <location>
        <begin position="62"/>
        <end position="81"/>
    </location>
</feature>
<dbReference type="Proteomes" id="UP000736583">
    <property type="component" value="Unassembled WGS sequence"/>
</dbReference>
<gene>
    <name evidence="3" type="ORF">KQI89_16695</name>
</gene>
<feature type="repeat" description="Cell wall-binding" evidence="2">
    <location>
        <begin position="2"/>
        <end position="21"/>
    </location>
</feature>
<dbReference type="PROSITE" id="PS51170">
    <property type="entry name" value="CW"/>
    <property type="match status" value="4"/>
</dbReference>
<accession>A0ABS6F4E3</accession>
<protein>
    <recommendedName>
        <fullName evidence="5">N-acetylmuramoyl-L-alanine amidase</fullName>
    </recommendedName>
</protein>
<name>A0ABS6F4E3_9CLOT</name>
<evidence type="ECO:0000313" key="3">
    <source>
        <dbReference type="EMBL" id="MBU5593386.1"/>
    </source>
</evidence>
<sequence>MVTGWKSINGSWYYLESNGVMATGWKSISGSWYYLESNGAMATGWKSINGSWYYLESNGAMATGWKSINDSWYYLHSSGAMATGWLALGDSRYYLNSSGHMLTGNQVIDGVSYTFNSSGALVSSSVPIGKSYSDAMSSIRTILWAIGFKGTIDTGVELPPINVNNAEIRASVGTQSTIGAGDGKLFKFSVVNDKVSLVPSDFPINEYIKLKNKLDELALEIGNGDISIVINSRSQIIIELKVKLIESPVVLSNNLYCKITISFHPDLVPQEVYENCINAQDVRQVAFVSASVILLAIAISTPGFREIAQEIITKIVEFFLQFA</sequence>
<organism evidence="3 4">
    <name type="scientific">Clostridium simiarum</name>
    <dbReference type="NCBI Taxonomy" id="2841506"/>
    <lineage>
        <taxon>Bacteria</taxon>
        <taxon>Bacillati</taxon>
        <taxon>Bacillota</taxon>
        <taxon>Clostridia</taxon>
        <taxon>Eubacteriales</taxon>
        <taxon>Clostridiaceae</taxon>
        <taxon>Clostridium</taxon>
    </lineage>
</organism>
<keyword evidence="1" id="KW-0677">Repeat</keyword>
<evidence type="ECO:0000313" key="4">
    <source>
        <dbReference type="Proteomes" id="UP000736583"/>
    </source>
</evidence>
<comment type="caution">
    <text evidence="3">The sequence shown here is derived from an EMBL/GenBank/DDBJ whole genome shotgun (WGS) entry which is preliminary data.</text>
</comment>